<feature type="region of interest" description="Disordered" evidence="1">
    <location>
        <begin position="89"/>
        <end position="123"/>
    </location>
</feature>
<feature type="compositionally biased region" description="Low complexity" evidence="1">
    <location>
        <begin position="258"/>
        <end position="270"/>
    </location>
</feature>
<evidence type="ECO:0000256" key="2">
    <source>
        <dbReference type="SAM" id="SignalP"/>
    </source>
</evidence>
<reference evidence="4" key="1">
    <citation type="submission" date="2016-10" db="EMBL/GenBank/DDBJ databases">
        <authorList>
            <person name="Varghese N."/>
            <person name="Submissions S."/>
        </authorList>
    </citation>
    <scope>NUCLEOTIDE SEQUENCE [LARGE SCALE GENOMIC DNA]</scope>
    <source>
        <strain evidence="4">CGMCC 4.3525</strain>
    </source>
</reference>
<gene>
    <name evidence="3" type="ORF">SAMN05216188_101574</name>
</gene>
<feature type="compositionally biased region" description="Acidic residues" evidence="1">
    <location>
        <begin position="92"/>
        <end position="106"/>
    </location>
</feature>
<feature type="compositionally biased region" description="Polar residues" evidence="1">
    <location>
        <begin position="234"/>
        <end position="248"/>
    </location>
</feature>
<dbReference type="EMBL" id="FOFR01000001">
    <property type="protein sequence ID" value="SEP81469.1"/>
    <property type="molecule type" value="Genomic_DNA"/>
</dbReference>
<sequence>MASGGAGALLLRAAALGGLTAAAWLLGGTTASADVEEPPPAVEIAVDAVPAGSSALVEDPAAWVESFTAAMAERNQPVKIVPPAPPVVLAPEEPEDHEDHEDEEPTLDFTSGKQGNTRFGTVSNQAPPEVLQAKAQVRAAKKAAQLAVALPPPPPPPPPAPPVVVVEKALPLLPGPPAPAPAKTEPAPVSDFSWTVPGPAAPLPAPQQAPVVAAATTSTGHTDNSGGTRGVHASLTSHDSLFPPTSWSVEERRDGRCPGSLPGLPSTSPD</sequence>
<feature type="signal peptide" evidence="2">
    <location>
        <begin position="1"/>
        <end position="33"/>
    </location>
</feature>
<dbReference type="Proteomes" id="UP000199352">
    <property type="component" value="Unassembled WGS sequence"/>
</dbReference>
<keyword evidence="4" id="KW-1185">Reference proteome</keyword>
<proteinExistence type="predicted"/>
<evidence type="ECO:0000313" key="4">
    <source>
        <dbReference type="Proteomes" id="UP000199352"/>
    </source>
</evidence>
<evidence type="ECO:0000313" key="3">
    <source>
        <dbReference type="EMBL" id="SEP81469.1"/>
    </source>
</evidence>
<accession>A0A1H9AXX7</accession>
<feature type="compositionally biased region" description="Polar residues" evidence="1">
    <location>
        <begin position="108"/>
        <end position="123"/>
    </location>
</feature>
<keyword evidence="2" id="KW-0732">Signal</keyword>
<dbReference type="OrthoDB" id="3699976at2"/>
<protein>
    <submittedName>
        <fullName evidence="3">Uncharacterized protein</fullName>
    </submittedName>
</protein>
<feature type="compositionally biased region" description="Polar residues" evidence="1">
    <location>
        <begin position="216"/>
        <end position="226"/>
    </location>
</feature>
<dbReference type="RefSeq" id="WP_089948782.1">
    <property type="nucleotide sequence ID" value="NZ_FOFR01000001.1"/>
</dbReference>
<dbReference type="AlphaFoldDB" id="A0A1H9AXX7"/>
<feature type="region of interest" description="Disordered" evidence="1">
    <location>
        <begin position="194"/>
        <end position="270"/>
    </location>
</feature>
<evidence type="ECO:0000256" key="1">
    <source>
        <dbReference type="SAM" id="MobiDB-lite"/>
    </source>
</evidence>
<name>A0A1H9AXX7_9PSEU</name>
<feature type="chain" id="PRO_5011582717" evidence="2">
    <location>
        <begin position="34"/>
        <end position="270"/>
    </location>
</feature>
<organism evidence="3 4">
    <name type="scientific">Lentzea xinjiangensis</name>
    <dbReference type="NCBI Taxonomy" id="402600"/>
    <lineage>
        <taxon>Bacteria</taxon>
        <taxon>Bacillati</taxon>
        <taxon>Actinomycetota</taxon>
        <taxon>Actinomycetes</taxon>
        <taxon>Pseudonocardiales</taxon>
        <taxon>Pseudonocardiaceae</taxon>
        <taxon>Lentzea</taxon>
    </lineage>
</organism>